<dbReference type="Gene3D" id="3.20.20.150">
    <property type="entry name" value="Divalent-metal-dependent TIM barrel enzymes"/>
    <property type="match status" value="1"/>
</dbReference>
<dbReference type="RefSeq" id="WP_093418894.1">
    <property type="nucleotide sequence ID" value="NZ_FOXA01000003.1"/>
</dbReference>
<dbReference type="AlphaFoldDB" id="A0A1I5N345"/>
<feature type="active site" description="Proton donor/acceptor" evidence="3">
    <location>
        <position position="139"/>
    </location>
</feature>
<evidence type="ECO:0000256" key="1">
    <source>
        <dbReference type="ARBA" id="ARBA00023235"/>
    </source>
</evidence>
<dbReference type="Proteomes" id="UP000199356">
    <property type="component" value="Unassembled WGS sequence"/>
</dbReference>
<accession>A0A1I5N345</accession>
<dbReference type="PIRSF" id="PIRSF006241">
    <property type="entry name" value="HyI"/>
    <property type="match status" value="1"/>
</dbReference>
<evidence type="ECO:0000256" key="2">
    <source>
        <dbReference type="PIRNR" id="PIRNR006241"/>
    </source>
</evidence>
<keyword evidence="6" id="KW-1185">Reference proteome</keyword>
<keyword evidence="5" id="KW-0670">Pyruvate</keyword>
<dbReference type="PANTHER" id="PTHR43489:SF6">
    <property type="entry name" value="HYDROXYPYRUVATE ISOMERASE-RELATED"/>
    <property type="match status" value="1"/>
</dbReference>
<gene>
    <name evidence="5" type="ORF">SAMN04488047_10378</name>
</gene>
<dbReference type="OrthoDB" id="9786584at2"/>
<sequence>MTFSANLGFLFTDRPLPDAIRAAKAAGFAAVECHFPYEVPPEQVKAALDETGLPMLGLNTVRGNVKAGDFGIAALPGREAEARAAITQAVEYATAIGARAVHVMAGKSGGAAEAEATYRGNLRFACDAAEARGLSILIEPINHRDAPGYHLSRVEHATEIIEALGRDSLRIMFDCYHTQIMQGDLTERFRAHLPLIGHVQIAAVPDRGEPDEGEIHYPRLIAAMRDIGYAGAIGAEYRPRHGDTEAGLSWLSQFS</sequence>
<feature type="domain" description="Xylose isomerase-like TIM barrel" evidence="4">
    <location>
        <begin position="20"/>
        <end position="252"/>
    </location>
</feature>
<dbReference type="STRING" id="441119.SAMN04488047_10378"/>
<evidence type="ECO:0000313" key="5">
    <source>
        <dbReference type="EMBL" id="SFP16335.1"/>
    </source>
</evidence>
<dbReference type="EMBL" id="FOXA01000003">
    <property type="protein sequence ID" value="SFP16335.1"/>
    <property type="molecule type" value="Genomic_DNA"/>
</dbReference>
<evidence type="ECO:0000313" key="6">
    <source>
        <dbReference type="Proteomes" id="UP000199356"/>
    </source>
</evidence>
<dbReference type="GO" id="GO:0046487">
    <property type="term" value="P:glyoxylate metabolic process"/>
    <property type="evidence" value="ECO:0007669"/>
    <property type="project" value="TreeGrafter"/>
</dbReference>
<feature type="active site" description="Proton donor/acceptor" evidence="3">
    <location>
        <position position="236"/>
    </location>
</feature>
<dbReference type="InterPro" id="IPR026040">
    <property type="entry name" value="HyI-like"/>
</dbReference>
<dbReference type="FunFam" id="3.20.20.150:FF:000007">
    <property type="entry name" value="Hydroxypyruvate isomerase"/>
    <property type="match status" value="1"/>
</dbReference>
<proteinExistence type="inferred from homology"/>
<evidence type="ECO:0000256" key="3">
    <source>
        <dbReference type="PIRSR" id="PIRSR006241-50"/>
    </source>
</evidence>
<dbReference type="InterPro" id="IPR013022">
    <property type="entry name" value="Xyl_isomerase-like_TIM-brl"/>
</dbReference>
<reference evidence="5 6" key="1">
    <citation type="submission" date="2016-10" db="EMBL/GenBank/DDBJ databases">
        <authorList>
            <person name="de Groot N.N."/>
        </authorList>
    </citation>
    <scope>NUCLEOTIDE SEQUENCE [LARGE SCALE GENOMIC DNA]</scope>
    <source>
        <strain evidence="5 6">DSM 19547</strain>
    </source>
</reference>
<comment type="similarity">
    <text evidence="2">Belongs to the hyi family.</text>
</comment>
<protein>
    <submittedName>
        <fullName evidence="5">Hydroxypyruvate isomerase</fullName>
    </submittedName>
</protein>
<dbReference type="PANTHER" id="PTHR43489">
    <property type="entry name" value="ISOMERASE"/>
    <property type="match status" value="1"/>
</dbReference>
<dbReference type="InterPro" id="IPR050417">
    <property type="entry name" value="Sugar_Epim/Isomerase"/>
</dbReference>
<dbReference type="InterPro" id="IPR036237">
    <property type="entry name" value="Xyl_isomerase-like_sf"/>
</dbReference>
<name>A0A1I5N345_9RHOB</name>
<dbReference type="SUPFAM" id="SSF51658">
    <property type="entry name" value="Xylose isomerase-like"/>
    <property type="match status" value="1"/>
</dbReference>
<organism evidence="5 6">
    <name type="scientific">Tranquillimonas alkanivorans</name>
    <dbReference type="NCBI Taxonomy" id="441119"/>
    <lineage>
        <taxon>Bacteria</taxon>
        <taxon>Pseudomonadati</taxon>
        <taxon>Pseudomonadota</taxon>
        <taxon>Alphaproteobacteria</taxon>
        <taxon>Rhodobacterales</taxon>
        <taxon>Roseobacteraceae</taxon>
        <taxon>Tranquillimonas</taxon>
    </lineage>
</organism>
<dbReference type="GO" id="GO:0008903">
    <property type="term" value="F:hydroxypyruvate isomerase activity"/>
    <property type="evidence" value="ECO:0007669"/>
    <property type="project" value="TreeGrafter"/>
</dbReference>
<keyword evidence="1 2" id="KW-0413">Isomerase</keyword>
<evidence type="ECO:0000259" key="4">
    <source>
        <dbReference type="Pfam" id="PF01261"/>
    </source>
</evidence>
<dbReference type="Pfam" id="PF01261">
    <property type="entry name" value="AP_endonuc_2"/>
    <property type="match status" value="1"/>
</dbReference>